<dbReference type="CDD" id="cd06267">
    <property type="entry name" value="PBP1_LacI_sugar_binding-like"/>
    <property type="match status" value="1"/>
</dbReference>
<protein>
    <submittedName>
        <fullName evidence="5">LacI family DNA-binding transcriptional regulator</fullName>
    </submittedName>
</protein>
<dbReference type="Proteomes" id="UP001596039">
    <property type="component" value="Unassembled WGS sequence"/>
</dbReference>
<evidence type="ECO:0000313" key="5">
    <source>
        <dbReference type="EMBL" id="MFC5502694.1"/>
    </source>
</evidence>
<dbReference type="PANTHER" id="PTHR30146:SF109">
    <property type="entry name" value="HTH-TYPE TRANSCRIPTIONAL REGULATOR GALS"/>
    <property type="match status" value="1"/>
</dbReference>
<evidence type="ECO:0000259" key="4">
    <source>
        <dbReference type="PROSITE" id="PS50932"/>
    </source>
</evidence>
<dbReference type="CDD" id="cd01392">
    <property type="entry name" value="HTH_LacI"/>
    <property type="match status" value="1"/>
</dbReference>
<gene>
    <name evidence="5" type="ORF">ACFPJ4_10640</name>
</gene>
<dbReference type="InterPro" id="IPR000843">
    <property type="entry name" value="HTH_LacI"/>
</dbReference>
<dbReference type="EMBL" id="JBHSMG010000002">
    <property type="protein sequence ID" value="MFC5502694.1"/>
    <property type="molecule type" value="Genomic_DNA"/>
</dbReference>
<keyword evidence="2 5" id="KW-0238">DNA-binding</keyword>
<dbReference type="Gene3D" id="1.10.260.40">
    <property type="entry name" value="lambda repressor-like DNA-binding domains"/>
    <property type="match status" value="1"/>
</dbReference>
<name>A0ABW0NQP4_9MICO</name>
<evidence type="ECO:0000256" key="3">
    <source>
        <dbReference type="ARBA" id="ARBA00023163"/>
    </source>
</evidence>
<dbReference type="SUPFAM" id="SSF53822">
    <property type="entry name" value="Periplasmic binding protein-like I"/>
    <property type="match status" value="1"/>
</dbReference>
<keyword evidence="1" id="KW-0805">Transcription regulation</keyword>
<proteinExistence type="predicted"/>
<dbReference type="SMART" id="SM00354">
    <property type="entry name" value="HTH_LACI"/>
    <property type="match status" value="1"/>
</dbReference>
<dbReference type="Gene3D" id="3.40.50.2300">
    <property type="match status" value="2"/>
</dbReference>
<evidence type="ECO:0000256" key="1">
    <source>
        <dbReference type="ARBA" id="ARBA00023015"/>
    </source>
</evidence>
<evidence type="ECO:0000256" key="2">
    <source>
        <dbReference type="ARBA" id="ARBA00023125"/>
    </source>
</evidence>
<dbReference type="InterPro" id="IPR010982">
    <property type="entry name" value="Lambda_DNA-bd_dom_sf"/>
</dbReference>
<reference evidence="6" key="1">
    <citation type="journal article" date="2019" name="Int. J. Syst. Evol. Microbiol.">
        <title>The Global Catalogue of Microorganisms (GCM) 10K type strain sequencing project: providing services to taxonomists for standard genome sequencing and annotation.</title>
        <authorList>
            <consortium name="The Broad Institute Genomics Platform"/>
            <consortium name="The Broad Institute Genome Sequencing Center for Infectious Disease"/>
            <person name="Wu L."/>
            <person name="Ma J."/>
        </authorList>
    </citation>
    <scope>NUCLEOTIDE SEQUENCE [LARGE SCALE GENOMIC DNA]</scope>
    <source>
        <strain evidence="6">CGMCC 4.6997</strain>
    </source>
</reference>
<dbReference type="Pfam" id="PF13377">
    <property type="entry name" value="Peripla_BP_3"/>
    <property type="match status" value="1"/>
</dbReference>
<feature type="domain" description="HTH lacI-type" evidence="4">
    <location>
        <begin position="10"/>
        <end position="65"/>
    </location>
</feature>
<comment type="caution">
    <text evidence="5">The sequence shown here is derived from an EMBL/GenBank/DDBJ whole genome shotgun (WGS) entry which is preliminary data.</text>
</comment>
<dbReference type="GO" id="GO:0003677">
    <property type="term" value="F:DNA binding"/>
    <property type="evidence" value="ECO:0007669"/>
    <property type="project" value="UniProtKB-KW"/>
</dbReference>
<dbReference type="PANTHER" id="PTHR30146">
    <property type="entry name" value="LACI-RELATED TRANSCRIPTIONAL REPRESSOR"/>
    <property type="match status" value="1"/>
</dbReference>
<dbReference type="RefSeq" id="WP_386740383.1">
    <property type="nucleotide sequence ID" value="NZ_JBHSMG010000002.1"/>
</dbReference>
<dbReference type="PROSITE" id="PS50932">
    <property type="entry name" value="HTH_LACI_2"/>
    <property type="match status" value="1"/>
</dbReference>
<dbReference type="Pfam" id="PF00356">
    <property type="entry name" value="LacI"/>
    <property type="match status" value="1"/>
</dbReference>
<dbReference type="InterPro" id="IPR028082">
    <property type="entry name" value="Peripla_BP_I"/>
</dbReference>
<keyword evidence="3" id="KW-0804">Transcription</keyword>
<dbReference type="InterPro" id="IPR046335">
    <property type="entry name" value="LacI/GalR-like_sensor"/>
</dbReference>
<dbReference type="SUPFAM" id="SSF47413">
    <property type="entry name" value="lambda repressor-like DNA-binding domains"/>
    <property type="match status" value="1"/>
</dbReference>
<accession>A0ABW0NQP4</accession>
<keyword evidence="6" id="KW-1185">Reference proteome</keyword>
<organism evidence="5 6">
    <name type="scientific">Lysinimonas soli</name>
    <dbReference type="NCBI Taxonomy" id="1074233"/>
    <lineage>
        <taxon>Bacteria</taxon>
        <taxon>Bacillati</taxon>
        <taxon>Actinomycetota</taxon>
        <taxon>Actinomycetes</taxon>
        <taxon>Micrococcales</taxon>
        <taxon>Microbacteriaceae</taxon>
        <taxon>Lysinimonas</taxon>
    </lineage>
</organism>
<sequence>MTAAQRPRPVTRTDVARRAGVSSAVVSYVVNAGPRNVAPETRERVLRAIEELGYRPNASARALKRGVSETIGLIVSDITNPFFSEYSHAIEEAAAERGLSVIFTNSALAISPERDVIYKMILRGVDGLILASTLDEPELDAAKAAGIPVVLIDRAHAVEGHASIGSDFREASRVAVEHLLGHGHTRIGFVTGYSGGSTTTEREAGGREAILRAGLEPGPVVRAQFSRDGGYDAGIRMLQLPERPTAVYVMSDQQAIGFLNAVHEAGLRIPGEMAVVSFDGSTESEFSWPPLTTMRQPVREMARAAVGLLSLRDADSLVHHTFEAPLLVRSSCGCNLPLERPHLRSGAPSLTSLG</sequence>
<evidence type="ECO:0000313" key="6">
    <source>
        <dbReference type="Proteomes" id="UP001596039"/>
    </source>
</evidence>